<feature type="signal peptide" evidence="1">
    <location>
        <begin position="1"/>
        <end position="21"/>
    </location>
</feature>
<accession>A0A8J3J2F6</accession>
<dbReference type="InterPro" id="IPR040690">
    <property type="entry name" value="FtsX_ECD"/>
</dbReference>
<name>A0A8J3J2F6_9ACTN</name>
<proteinExistence type="predicted"/>
<feature type="domain" description="FtsX extracellular" evidence="2">
    <location>
        <begin position="43"/>
        <end position="126"/>
    </location>
</feature>
<evidence type="ECO:0000259" key="2">
    <source>
        <dbReference type="Pfam" id="PF18075"/>
    </source>
</evidence>
<organism evidence="3 4">
    <name type="scientific">Actinocatenispora rupis</name>
    <dbReference type="NCBI Taxonomy" id="519421"/>
    <lineage>
        <taxon>Bacteria</taxon>
        <taxon>Bacillati</taxon>
        <taxon>Actinomycetota</taxon>
        <taxon>Actinomycetes</taxon>
        <taxon>Micromonosporales</taxon>
        <taxon>Micromonosporaceae</taxon>
        <taxon>Actinocatenispora</taxon>
    </lineage>
</organism>
<dbReference type="PROSITE" id="PS51257">
    <property type="entry name" value="PROKAR_LIPOPROTEIN"/>
    <property type="match status" value="1"/>
</dbReference>
<evidence type="ECO:0000313" key="4">
    <source>
        <dbReference type="Proteomes" id="UP000612808"/>
    </source>
</evidence>
<feature type="chain" id="PRO_5038700766" description="FtsX extracellular domain-containing protein" evidence="1">
    <location>
        <begin position="22"/>
        <end position="136"/>
    </location>
</feature>
<protein>
    <recommendedName>
        <fullName evidence="2">FtsX extracellular domain-containing protein</fullName>
    </recommendedName>
</protein>
<dbReference type="Proteomes" id="UP000612808">
    <property type="component" value="Unassembled WGS sequence"/>
</dbReference>
<reference evidence="3" key="1">
    <citation type="submission" date="2021-01" db="EMBL/GenBank/DDBJ databases">
        <title>Whole genome shotgun sequence of Actinocatenispora rupis NBRC 107355.</title>
        <authorList>
            <person name="Komaki H."/>
            <person name="Tamura T."/>
        </authorList>
    </citation>
    <scope>NUCLEOTIDE SEQUENCE</scope>
    <source>
        <strain evidence="3">NBRC 107355</strain>
    </source>
</reference>
<evidence type="ECO:0000256" key="1">
    <source>
        <dbReference type="SAM" id="SignalP"/>
    </source>
</evidence>
<dbReference type="Gene3D" id="3.30.70.3040">
    <property type="match status" value="1"/>
</dbReference>
<keyword evidence="4" id="KW-1185">Reference proteome</keyword>
<gene>
    <name evidence="3" type="ORF">Aru02nite_17590</name>
</gene>
<dbReference type="AlphaFoldDB" id="A0A8J3J2F6"/>
<dbReference type="Pfam" id="PF18075">
    <property type="entry name" value="FtsX_ECD"/>
    <property type="match status" value="1"/>
</dbReference>
<comment type="caution">
    <text evidence="3">The sequence shown here is derived from an EMBL/GenBank/DDBJ whole genome shotgun (WGS) entry which is preliminary data.</text>
</comment>
<keyword evidence="1" id="KW-0732">Signal</keyword>
<evidence type="ECO:0000313" key="3">
    <source>
        <dbReference type="EMBL" id="GID10870.1"/>
    </source>
</evidence>
<dbReference type="RefSeq" id="WP_203656461.1">
    <property type="nucleotide sequence ID" value="NZ_BAAAZM010000004.1"/>
</dbReference>
<dbReference type="EMBL" id="BOMB01000010">
    <property type="protein sequence ID" value="GID10870.1"/>
    <property type="molecule type" value="Genomic_DNA"/>
</dbReference>
<sequence>MRRIGIVRRIGFVMLALVAMAGCGGQSARSTDHHPAAARAAVLTAYLAADATPDEQGAVRAALQRGRAVTSTVFVSRDHAYRGAKEAGLTVDPRSVKAFYRSTVTDVAAGTGLATAIRRMAGVDSVTVFPAPSPTR</sequence>